<dbReference type="EMBL" id="AZHX01000214">
    <property type="protein sequence ID" value="ETX08469.1"/>
    <property type="molecule type" value="Genomic_DNA"/>
</dbReference>
<evidence type="ECO:0000256" key="3">
    <source>
        <dbReference type="ARBA" id="ARBA00022692"/>
    </source>
</evidence>
<dbReference type="Pfam" id="PF03176">
    <property type="entry name" value="MMPL"/>
    <property type="match status" value="1"/>
</dbReference>
<dbReference type="Proteomes" id="UP000019140">
    <property type="component" value="Unassembled WGS sequence"/>
</dbReference>
<feature type="transmembrane region" description="Helical" evidence="6">
    <location>
        <begin position="326"/>
        <end position="346"/>
    </location>
</feature>
<evidence type="ECO:0000313" key="9">
    <source>
        <dbReference type="Proteomes" id="UP000019140"/>
    </source>
</evidence>
<comment type="caution">
    <text evidence="8">The sequence shown here is derived from an EMBL/GenBank/DDBJ whole genome shotgun (WGS) entry which is preliminary data.</text>
</comment>
<dbReference type="GO" id="GO:0005886">
    <property type="term" value="C:plasma membrane"/>
    <property type="evidence" value="ECO:0007669"/>
    <property type="project" value="UniProtKB-SubCell"/>
</dbReference>
<gene>
    <name evidence="8" type="ORF">ETSY2_05225</name>
</gene>
<keyword evidence="3 6" id="KW-0812">Transmembrane</keyword>
<feature type="non-terminal residue" evidence="8">
    <location>
        <position position="1"/>
    </location>
</feature>
<feature type="domain" description="Membrane transport protein MMPL" evidence="7">
    <location>
        <begin position="183"/>
        <end position="377"/>
    </location>
</feature>
<evidence type="ECO:0000256" key="2">
    <source>
        <dbReference type="ARBA" id="ARBA00022475"/>
    </source>
</evidence>
<name>W4MDP9_9BACT</name>
<dbReference type="InterPro" id="IPR004869">
    <property type="entry name" value="MMPL_dom"/>
</dbReference>
<proteinExistence type="predicted"/>
<organism evidence="8 9">
    <name type="scientific">Candidatus Entotheonella gemina</name>
    <dbReference type="NCBI Taxonomy" id="1429439"/>
    <lineage>
        <taxon>Bacteria</taxon>
        <taxon>Pseudomonadati</taxon>
        <taxon>Nitrospinota/Tectimicrobiota group</taxon>
        <taxon>Candidatus Tectimicrobiota</taxon>
        <taxon>Candidatus Entotheonellia</taxon>
        <taxon>Candidatus Entotheonellales</taxon>
        <taxon>Candidatus Entotheonellaceae</taxon>
        <taxon>Candidatus Entotheonella</taxon>
    </lineage>
</organism>
<reference evidence="8 9" key="1">
    <citation type="journal article" date="2014" name="Nature">
        <title>An environmental bacterial taxon with a large and distinct metabolic repertoire.</title>
        <authorList>
            <person name="Wilson M.C."/>
            <person name="Mori T."/>
            <person name="Ruckert C."/>
            <person name="Uria A.R."/>
            <person name="Helf M.J."/>
            <person name="Takada K."/>
            <person name="Gernert C."/>
            <person name="Steffens U.A."/>
            <person name="Heycke N."/>
            <person name="Schmitt S."/>
            <person name="Rinke C."/>
            <person name="Helfrich E.J."/>
            <person name="Brachmann A.O."/>
            <person name="Gurgui C."/>
            <person name="Wakimoto T."/>
            <person name="Kracht M."/>
            <person name="Crusemann M."/>
            <person name="Hentschel U."/>
            <person name="Abe I."/>
            <person name="Matsunaga S."/>
            <person name="Kalinowski J."/>
            <person name="Takeyama H."/>
            <person name="Piel J."/>
        </authorList>
    </citation>
    <scope>NUCLEOTIDE SEQUENCE [LARGE SCALE GENOMIC DNA]</scope>
    <source>
        <strain evidence="9">TSY2</strain>
    </source>
</reference>
<dbReference type="Gene3D" id="1.20.1640.10">
    <property type="entry name" value="Multidrug efflux transporter AcrB transmembrane domain"/>
    <property type="match status" value="1"/>
</dbReference>
<evidence type="ECO:0000256" key="4">
    <source>
        <dbReference type="ARBA" id="ARBA00022989"/>
    </source>
</evidence>
<dbReference type="PANTHER" id="PTHR33406">
    <property type="entry name" value="MEMBRANE PROTEIN MJ1562-RELATED"/>
    <property type="match status" value="1"/>
</dbReference>
<sequence>PKPHRGDRFDRFLQGYSRFLEAYRYRILIAGLLVAVAGVYVTAQVRIDSEPNAYFADNVPIKRANDFVNREIGGFNGPEIVLDSGSPGGAKEPAFLRKVEVLETWIDSHPYVNQTISIVDILKSVHRAFHADDPQFYALASSPDVIAQELFVYSMGLSEGRSLDDLLDVQEQQTRLSVYWRLTKSRESLAAVEAIQRKMTELGLTGHITGKYFILYRLNAFVVRTLLRSLAISFILVALIMLLLFRSLRLGMGALAANIIPVLIGGTVVVICGKTVNFATAMVVSICLGIAVDDTIHFCSAYFRYQASARSHCDLLYRVFRSTGHALGITTLLLVTGFGAFVFGDFIPNVELGIFCCTVLIAALVTDLLWLPCMLSFFRFRPSPAETVHQDVARPSAPSVEWSRVSRP</sequence>
<accession>W4MDP9</accession>
<evidence type="ECO:0000313" key="8">
    <source>
        <dbReference type="EMBL" id="ETX08469.1"/>
    </source>
</evidence>
<keyword evidence="4 6" id="KW-1133">Transmembrane helix</keyword>
<evidence type="ECO:0000256" key="1">
    <source>
        <dbReference type="ARBA" id="ARBA00004651"/>
    </source>
</evidence>
<feature type="transmembrane region" description="Helical" evidence="6">
    <location>
        <begin position="252"/>
        <end position="276"/>
    </location>
</feature>
<dbReference type="SUPFAM" id="SSF82866">
    <property type="entry name" value="Multidrug efflux transporter AcrB transmembrane domain"/>
    <property type="match status" value="1"/>
</dbReference>
<keyword evidence="2" id="KW-1003">Cell membrane</keyword>
<keyword evidence="5 6" id="KW-0472">Membrane</keyword>
<protein>
    <recommendedName>
        <fullName evidence="7">Membrane transport protein MMPL domain-containing protein</fullName>
    </recommendedName>
</protein>
<feature type="transmembrane region" description="Helical" evidence="6">
    <location>
        <begin position="226"/>
        <end position="245"/>
    </location>
</feature>
<comment type="subcellular location">
    <subcellularLocation>
        <location evidence="1">Cell membrane</location>
        <topology evidence="1">Multi-pass membrane protein</topology>
    </subcellularLocation>
</comment>
<dbReference type="AlphaFoldDB" id="W4MDP9"/>
<feature type="transmembrane region" description="Helical" evidence="6">
    <location>
        <begin position="25"/>
        <end position="43"/>
    </location>
</feature>
<evidence type="ECO:0000256" key="5">
    <source>
        <dbReference type="ARBA" id="ARBA00023136"/>
    </source>
</evidence>
<dbReference type="InterPro" id="IPR050545">
    <property type="entry name" value="Mycobact_MmpL"/>
</dbReference>
<dbReference type="HOGENOM" id="CLU_675310_0_0_7"/>
<evidence type="ECO:0000259" key="7">
    <source>
        <dbReference type="Pfam" id="PF03176"/>
    </source>
</evidence>
<evidence type="ECO:0000256" key="6">
    <source>
        <dbReference type="SAM" id="Phobius"/>
    </source>
</evidence>
<dbReference type="PANTHER" id="PTHR33406:SF12">
    <property type="entry name" value="BLR2997 PROTEIN"/>
    <property type="match status" value="1"/>
</dbReference>
<feature type="transmembrane region" description="Helical" evidence="6">
    <location>
        <begin position="352"/>
        <end position="371"/>
    </location>
</feature>
<keyword evidence="9" id="KW-1185">Reference proteome</keyword>